<organism evidence="6 7">
    <name type="scientific">Roseateles toxinivorans</name>
    <dbReference type="NCBI Taxonomy" id="270368"/>
    <lineage>
        <taxon>Bacteria</taxon>
        <taxon>Pseudomonadati</taxon>
        <taxon>Pseudomonadota</taxon>
        <taxon>Betaproteobacteria</taxon>
        <taxon>Burkholderiales</taxon>
        <taxon>Sphaerotilaceae</taxon>
        <taxon>Roseateles</taxon>
    </lineage>
</organism>
<keyword evidence="4" id="KW-0106">Calcium</keyword>
<evidence type="ECO:0000313" key="7">
    <source>
        <dbReference type="Proteomes" id="UP000295361"/>
    </source>
</evidence>
<dbReference type="InterPro" id="IPR017850">
    <property type="entry name" value="Alkaline_phosphatase_core_sf"/>
</dbReference>
<dbReference type="InterPro" id="IPR024607">
    <property type="entry name" value="Sulfatase_CS"/>
</dbReference>
<evidence type="ECO:0000313" key="6">
    <source>
        <dbReference type="EMBL" id="TDP63477.1"/>
    </source>
</evidence>
<dbReference type="GO" id="GO:0004065">
    <property type="term" value="F:arylsulfatase activity"/>
    <property type="evidence" value="ECO:0007669"/>
    <property type="project" value="TreeGrafter"/>
</dbReference>
<proteinExistence type="inferred from homology"/>
<dbReference type="InterPro" id="IPR000917">
    <property type="entry name" value="Sulfatase_N"/>
</dbReference>
<dbReference type="GO" id="GO:0046872">
    <property type="term" value="F:metal ion binding"/>
    <property type="evidence" value="ECO:0007669"/>
    <property type="project" value="UniProtKB-KW"/>
</dbReference>
<protein>
    <submittedName>
        <fullName evidence="6">Putative sulfatase</fullName>
    </submittedName>
</protein>
<evidence type="ECO:0000256" key="4">
    <source>
        <dbReference type="ARBA" id="ARBA00022837"/>
    </source>
</evidence>
<dbReference type="EMBL" id="SNXS01000005">
    <property type="protein sequence ID" value="TDP63477.1"/>
    <property type="molecule type" value="Genomic_DNA"/>
</dbReference>
<dbReference type="OrthoDB" id="9766107at2"/>
<keyword evidence="2" id="KW-0479">Metal-binding</keyword>
<dbReference type="InterPro" id="IPR050738">
    <property type="entry name" value="Sulfatase"/>
</dbReference>
<dbReference type="Pfam" id="PF00884">
    <property type="entry name" value="Sulfatase"/>
    <property type="match status" value="1"/>
</dbReference>
<sequence>MRLRKPALIAIVVLAALLALAYTQRLYLLQYSLGWYTDIVNPREPNRPVPWEAGPASASLPPAQRPPNIIVIMADDLGINDVTTHGGGRAAEGVPTPHIDSIARDGVRFDQGYAGSAVCTVSRAALMTGRYPWRFGVEFTPTPGAMARVAGALYADPARIHAVIVDHDKAGQAKDFNELGLPAAEQTVAELLKPRGYHTMHIGKWHLGSTPEMRPNQQGFDESLFMESGLYLPENDARVVNAKQDFDPIDKFLWPNMRFGVSYNGGKWFEPNKYLTDYFTDEAVTAIRRNKHRPFFLFLAHWGVHTPLQASKADYDALPNIPDHRRRVYAAMVRSVDRSVGRVLQALKDEGLDDNTLVIFTSDNGAPGYIGIPDVNKPFRGWKLTMFQGGLRVPYAAKWPARMPAGQRYAQPISNIDILPTVLAAAGGQLPTDRPMDGVNLLPFLQARPTATQAPRPLFWRDGPYRAVQDGGWKLISAERPKKQWLFDLRRDPTEQHNLAADQPLQLARLQALMTAHHASMPPPLWPSFIEMPISIDKTLDQKPLPQDEYTYWYN</sequence>
<keyword evidence="3" id="KW-0378">Hydrolase</keyword>
<evidence type="ECO:0000256" key="1">
    <source>
        <dbReference type="ARBA" id="ARBA00008779"/>
    </source>
</evidence>
<dbReference type="Gene3D" id="3.40.720.10">
    <property type="entry name" value="Alkaline Phosphatase, subunit A"/>
    <property type="match status" value="1"/>
</dbReference>
<dbReference type="Gene3D" id="3.30.1120.10">
    <property type="match status" value="1"/>
</dbReference>
<accession>A0A4R6QJY7</accession>
<dbReference type="RefSeq" id="WP_133702637.1">
    <property type="nucleotide sequence ID" value="NZ_SNXS01000005.1"/>
</dbReference>
<evidence type="ECO:0000259" key="5">
    <source>
        <dbReference type="Pfam" id="PF00884"/>
    </source>
</evidence>
<comment type="caution">
    <text evidence="6">The sequence shown here is derived from an EMBL/GenBank/DDBJ whole genome shotgun (WGS) entry which is preliminary data.</text>
</comment>
<evidence type="ECO:0000256" key="3">
    <source>
        <dbReference type="ARBA" id="ARBA00022801"/>
    </source>
</evidence>
<dbReference type="PANTHER" id="PTHR42693">
    <property type="entry name" value="ARYLSULFATASE FAMILY MEMBER"/>
    <property type="match status" value="1"/>
</dbReference>
<feature type="domain" description="Sulfatase N-terminal" evidence="5">
    <location>
        <begin position="67"/>
        <end position="427"/>
    </location>
</feature>
<comment type="similarity">
    <text evidence="1">Belongs to the sulfatase family.</text>
</comment>
<evidence type="ECO:0000256" key="2">
    <source>
        <dbReference type="ARBA" id="ARBA00022723"/>
    </source>
</evidence>
<reference evidence="6 7" key="1">
    <citation type="submission" date="2019-03" db="EMBL/GenBank/DDBJ databases">
        <title>Genomic Encyclopedia of Type Strains, Phase IV (KMG-IV): sequencing the most valuable type-strain genomes for metagenomic binning, comparative biology and taxonomic classification.</title>
        <authorList>
            <person name="Goeker M."/>
        </authorList>
    </citation>
    <scope>NUCLEOTIDE SEQUENCE [LARGE SCALE GENOMIC DNA]</scope>
    <source>
        <strain evidence="6 7">DSM 16998</strain>
    </source>
</reference>
<dbReference type="FunCoup" id="A0A4R6QJY7">
    <property type="interactions" value="81"/>
</dbReference>
<dbReference type="AlphaFoldDB" id="A0A4R6QJY7"/>
<keyword evidence="7" id="KW-1185">Reference proteome</keyword>
<gene>
    <name evidence="6" type="ORF">DES47_105483</name>
</gene>
<dbReference type="SUPFAM" id="SSF53649">
    <property type="entry name" value="Alkaline phosphatase-like"/>
    <property type="match status" value="1"/>
</dbReference>
<dbReference type="InParanoid" id="A0A4R6QJY7"/>
<dbReference type="PROSITE" id="PS00149">
    <property type="entry name" value="SULFATASE_2"/>
    <property type="match status" value="1"/>
</dbReference>
<name>A0A4R6QJY7_9BURK</name>
<dbReference type="PANTHER" id="PTHR42693:SF53">
    <property type="entry name" value="ENDO-4-O-SULFATASE"/>
    <property type="match status" value="1"/>
</dbReference>
<dbReference type="Proteomes" id="UP000295361">
    <property type="component" value="Unassembled WGS sequence"/>
</dbReference>